<protein>
    <submittedName>
        <fullName evidence="1">2338_t:CDS:1</fullName>
    </submittedName>
</protein>
<keyword evidence="2" id="KW-1185">Reference proteome</keyword>
<feature type="non-terminal residue" evidence="1">
    <location>
        <position position="175"/>
    </location>
</feature>
<dbReference type="Proteomes" id="UP000789920">
    <property type="component" value="Unassembled WGS sequence"/>
</dbReference>
<reference evidence="1" key="1">
    <citation type="submission" date="2021-06" db="EMBL/GenBank/DDBJ databases">
        <authorList>
            <person name="Kallberg Y."/>
            <person name="Tangrot J."/>
            <person name="Rosling A."/>
        </authorList>
    </citation>
    <scope>NUCLEOTIDE SEQUENCE</scope>
    <source>
        <strain evidence="1">MA461A</strain>
    </source>
</reference>
<dbReference type="EMBL" id="CAJVQC010086362">
    <property type="protein sequence ID" value="CAG8822526.1"/>
    <property type="molecule type" value="Genomic_DNA"/>
</dbReference>
<gene>
    <name evidence="1" type="ORF">RPERSI_LOCUS25824</name>
</gene>
<accession>A0ACA9S3J7</accession>
<evidence type="ECO:0000313" key="2">
    <source>
        <dbReference type="Proteomes" id="UP000789920"/>
    </source>
</evidence>
<proteinExistence type="predicted"/>
<organism evidence="1 2">
    <name type="scientific">Racocetra persica</name>
    <dbReference type="NCBI Taxonomy" id="160502"/>
    <lineage>
        <taxon>Eukaryota</taxon>
        <taxon>Fungi</taxon>
        <taxon>Fungi incertae sedis</taxon>
        <taxon>Mucoromycota</taxon>
        <taxon>Glomeromycotina</taxon>
        <taxon>Glomeromycetes</taxon>
        <taxon>Diversisporales</taxon>
        <taxon>Gigasporaceae</taxon>
        <taxon>Racocetra</taxon>
    </lineage>
</organism>
<feature type="non-terminal residue" evidence="1">
    <location>
        <position position="1"/>
    </location>
</feature>
<name>A0ACA9S3J7_9GLOM</name>
<comment type="caution">
    <text evidence="1">The sequence shown here is derived from an EMBL/GenBank/DDBJ whole genome shotgun (WGS) entry which is preliminary data.</text>
</comment>
<sequence length="175" mass="19259">PLMADHIPEFQDESALSLGQSKSNLGVGILSLPLAFKYSGWIIGLSLFFFCTIVASHGARLLIKCLKYEKGLHTYPDIAAITYGEFAKSAIFALLAFEIFIILIILVNIIGDTLNTLYPDMSIVSLKIISWIVLVPLTLIDIKYLSYVSFLGILSTIFLALVILINGITNYEQPG</sequence>
<evidence type="ECO:0000313" key="1">
    <source>
        <dbReference type="EMBL" id="CAG8822526.1"/>
    </source>
</evidence>